<keyword evidence="14" id="KW-0539">Nucleus</keyword>
<dbReference type="OrthoDB" id="5550281at2759"/>
<evidence type="ECO:0000256" key="5">
    <source>
        <dbReference type="ARBA" id="ARBA00023015"/>
    </source>
</evidence>
<proteinExistence type="predicted"/>
<dbReference type="STRING" id="43700.ENSMALP00000007933"/>
<evidence type="ECO:0000256" key="16">
    <source>
        <dbReference type="SAM" id="SignalP"/>
    </source>
</evidence>
<feature type="region of interest" description="Disordered" evidence="15">
    <location>
        <begin position="142"/>
        <end position="165"/>
    </location>
</feature>
<organism evidence="18 19">
    <name type="scientific">Monopterus albus</name>
    <name type="common">Swamp eel</name>
    <dbReference type="NCBI Taxonomy" id="43700"/>
    <lineage>
        <taxon>Eukaryota</taxon>
        <taxon>Metazoa</taxon>
        <taxon>Chordata</taxon>
        <taxon>Craniata</taxon>
        <taxon>Vertebrata</taxon>
        <taxon>Euteleostomi</taxon>
        <taxon>Actinopterygii</taxon>
        <taxon>Neopterygii</taxon>
        <taxon>Teleostei</taxon>
        <taxon>Neoteleostei</taxon>
        <taxon>Acanthomorphata</taxon>
        <taxon>Anabantaria</taxon>
        <taxon>Synbranchiformes</taxon>
        <taxon>Synbranchidae</taxon>
        <taxon>Monopterus</taxon>
    </lineage>
</organism>
<feature type="region of interest" description="Disordered" evidence="15">
    <location>
        <begin position="255"/>
        <end position="292"/>
    </location>
</feature>
<evidence type="ECO:0000256" key="3">
    <source>
        <dbReference type="ARBA" id="ARBA00022737"/>
    </source>
</evidence>
<evidence type="ECO:0000256" key="4">
    <source>
        <dbReference type="ARBA" id="ARBA00022946"/>
    </source>
</evidence>
<comment type="subcellular location">
    <subcellularLocation>
        <location evidence="1">Mitochondrion matrix</location>
        <location evidence="1">Mitochondrion nucleoid</location>
    </subcellularLocation>
</comment>
<keyword evidence="8" id="KW-0010">Activator</keyword>
<keyword evidence="2" id="KW-0597">Phosphoprotein</keyword>
<evidence type="ECO:0000256" key="14">
    <source>
        <dbReference type="PROSITE-ProRule" id="PRU00267"/>
    </source>
</evidence>
<feature type="signal peptide" evidence="16">
    <location>
        <begin position="1"/>
        <end position="33"/>
    </location>
</feature>
<evidence type="ECO:0000256" key="7">
    <source>
        <dbReference type="ARBA" id="ARBA00023128"/>
    </source>
</evidence>
<keyword evidence="6 14" id="KW-0238">DNA-binding</keyword>
<dbReference type="CTD" id="7019"/>
<dbReference type="AlphaFoldDB" id="A0A3Q3IS24"/>
<dbReference type="Ensembl" id="ENSMALT00000008102.1">
    <property type="protein sequence ID" value="ENSMALP00000007933.1"/>
    <property type="gene ID" value="ENSMALG00000005641.1"/>
</dbReference>
<dbReference type="GO" id="GO:0005634">
    <property type="term" value="C:nucleus"/>
    <property type="evidence" value="ECO:0007669"/>
    <property type="project" value="UniProtKB-UniRule"/>
</dbReference>
<feature type="domain" description="HMG box" evidence="17">
    <location>
        <begin position="158"/>
        <end position="222"/>
    </location>
</feature>
<feature type="DNA-binding region" description="HMG box" evidence="14">
    <location>
        <begin position="53"/>
        <end position="121"/>
    </location>
</feature>
<sequence length="292" mass="33535">MAPFSFINASVSLLAKSFSVLSCTSTLARCTSALPTAYVSPVKWLTTQACGRPKRPLNAYLRYVVQQKPIIIEQNPEIKPVDAIRKIAQQWRMMSPQQKQPFEEASLQAMEQFKVDFQNYQTQLTPTQIQQQVLEKKQRMAKRKAHRKKRELTSLGKPKRPRSPFNIFMSEHFEEARGATTQAKMKSLLEDWRNLFNHQKKVYAQLAEDDKIRYKNEMTSWEDHMVEIGRADLVREQTLSFKKKHAAAAKRERKAKAKAAKDDAATGNMTIKTTRKTVKSSPTKTVSTTNKT</sequence>
<evidence type="ECO:0000259" key="17">
    <source>
        <dbReference type="PROSITE" id="PS50118"/>
    </source>
</evidence>
<protein>
    <recommendedName>
        <fullName evidence="11">Transcription factor A, mitochondrial</fullName>
    </recommendedName>
</protein>
<evidence type="ECO:0000256" key="9">
    <source>
        <dbReference type="ARBA" id="ARBA00023163"/>
    </source>
</evidence>
<keyword evidence="3" id="KW-0677">Repeat</keyword>
<evidence type="ECO:0000256" key="10">
    <source>
        <dbReference type="ARBA" id="ARBA00023271"/>
    </source>
</evidence>
<feature type="chain" id="PRO_5018574067" description="Transcription factor A, mitochondrial" evidence="16">
    <location>
        <begin position="34"/>
        <end position="292"/>
    </location>
</feature>
<dbReference type="SMART" id="SM00398">
    <property type="entry name" value="HMG"/>
    <property type="match status" value="2"/>
</dbReference>
<dbReference type="Pfam" id="PF00505">
    <property type="entry name" value="HMG_box"/>
    <property type="match status" value="1"/>
</dbReference>
<dbReference type="GeneID" id="109952461"/>
<dbReference type="PANTHER" id="PTHR48112">
    <property type="entry name" value="HIGH MOBILITY GROUP PROTEIN DSP1"/>
    <property type="match status" value="1"/>
</dbReference>
<keyword evidence="19" id="KW-1185">Reference proteome</keyword>
<dbReference type="CDD" id="cd21987">
    <property type="entry name" value="HMG-box_TFAM_rpt2"/>
    <property type="match status" value="1"/>
</dbReference>
<reference evidence="18" key="2">
    <citation type="submission" date="2025-09" db="UniProtKB">
        <authorList>
            <consortium name="Ensembl"/>
        </authorList>
    </citation>
    <scope>IDENTIFICATION</scope>
</reference>
<comment type="function">
    <text evidence="12">Binds to the mitochondrial light strand promoter and functions in mitochondrial transcription regulation. Component of the mitochondrial transcription initiation complex, composed at least of TFB2M, TFAM and POLRMT that is required for basal transcription of mitochondrial DNA. In this complex, TFAM recruits POLRMT to a specific promoter whereas TFB2M induces structural changes in POLRMT to enable promoter opening and trapping of the DNA non-template strand. Required for accurate and efficient promoter recognition by the mitochondrial RNA polymerase. Promotes transcription initiation from the HSP1 and the light strand promoter by binding immediately upstream of transcriptional start sites. Is able to unwind DNA. Bends the mitochondrial light strand promoter DNA into a U-turn shape via its HMG boxes. Required for maintenance of normal levels of mitochondrial DNA. May play a role in organizing and compacting mitochondrial DNA.</text>
</comment>
<dbReference type="InterPro" id="IPR036910">
    <property type="entry name" value="HMG_box_dom_sf"/>
</dbReference>
<dbReference type="KEGG" id="malb:109952461"/>
<dbReference type="GO" id="GO:0006357">
    <property type="term" value="P:regulation of transcription by RNA polymerase II"/>
    <property type="evidence" value="ECO:0007669"/>
    <property type="project" value="TreeGrafter"/>
</dbReference>
<dbReference type="Proteomes" id="UP000261600">
    <property type="component" value="Unplaced"/>
</dbReference>
<comment type="subunit">
    <text evidence="13">Monomer; binds DNA as a monomer. Homodimer. Component of the mitochondrial transcription initiation complex, composed at least of TFB2M, TFAM and POLRMT. In this complex TFAM recruits POLRMT to the promoter whereas TFB2M induces structural changes in POLRMT to enable promoter opening and trapping of the DNA non-template strand. Upon metabolic stress, forms a complex composed of FOXO3, SIRT3, TFAM and POLRMT. Interacts with TFB1M and TFB2M. Interacts with CLPX; this enhances DNA-binding.</text>
</comment>
<evidence type="ECO:0000256" key="1">
    <source>
        <dbReference type="ARBA" id="ARBA00004436"/>
    </source>
</evidence>
<dbReference type="CDD" id="cd00084">
    <property type="entry name" value="HMG-box_SF"/>
    <property type="match status" value="1"/>
</dbReference>
<dbReference type="PROSITE" id="PS50118">
    <property type="entry name" value="HMG_BOX_2"/>
    <property type="match status" value="2"/>
</dbReference>
<feature type="DNA-binding region" description="HMG box" evidence="14">
    <location>
        <begin position="158"/>
        <end position="222"/>
    </location>
</feature>
<feature type="domain" description="HMG box" evidence="17">
    <location>
        <begin position="53"/>
        <end position="121"/>
    </location>
</feature>
<evidence type="ECO:0000313" key="18">
    <source>
        <dbReference type="Ensembl" id="ENSMALP00000007933.1"/>
    </source>
</evidence>
<dbReference type="InterPro" id="IPR009071">
    <property type="entry name" value="HMG_box_dom"/>
</dbReference>
<evidence type="ECO:0000256" key="13">
    <source>
        <dbReference type="ARBA" id="ARBA00046467"/>
    </source>
</evidence>
<evidence type="ECO:0000256" key="12">
    <source>
        <dbReference type="ARBA" id="ARBA00045216"/>
    </source>
</evidence>
<keyword evidence="5" id="KW-0805">Transcription regulation</keyword>
<dbReference type="SUPFAM" id="SSF47095">
    <property type="entry name" value="HMG-box"/>
    <property type="match status" value="2"/>
</dbReference>
<dbReference type="Pfam" id="PF09011">
    <property type="entry name" value="HMG_box_2"/>
    <property type="match status" value="1"/>
</dbReference>
<accession>A0A3Q3IS24</accession>
<dbReference type="FunFam" id="1.10.30.10:FF:000043">
    <property type="entry name" value="Transcription factor A, mitochondrial"/>
    <property type="match status" value="1"/>
</dbReference>
<reference evidence="18" key="1">
    <citation type="submission" date="2025-08" db="UniProtKB">
        <authorList>
            <consortium name="Ensembl"/>
        </authorList>
    </citation>
    <scope>IDENTIFICATION</scope>
</reference>
<dbReference type="PANTHER" id="PTHR48112:SF36">
    <property type="entry name" value="TRANSCRIPTION FACTOR A, MITOCHONDRIAL"/>
    <property type="match status" value="1"/>
</dbReference>
<keyword evidence="7" id="KW-0496">Mitochondrion</keyword>
<feature type="compositionally biased region" description="Low complexity" evidence="15">
    <location>
        <begin position="279"/>
        <end position="292"/>
    </location>
</feature>
<keyword evidence="16" id="KW-0732">Signal</keyword>
<keyword evidence="4" id="KW-0809">Transit peptide</keyword>
<dbReference type="Gene3D" id="1.10.30.10">
    <property type="entry name" value="High mobility group box domain"/>
    <property type="match status" value="2"/>
</dbReference>
<dbReference type="InterPro" id="IPR050342">
    <property type="entry name" value="HMGB"/>
</dbReference>
<evidence type="ECO:0000313" key="19">
    <source>
        <dbReference type="Proteomes" id="UP000261600"/>
    </source>
</evidence>
<keyword evidence="10" id="KW-1135">Mitochondrion nucleoid</keyword>
<keyword evidence="9" id="KW-0804">Transcription</keyword>
<evidence type="ECO:0000256" key="6">
    <source>
        <dbReference type="ARBA" id="ARBA00023125"/>
    </source>
</evidence>
<evidence type="ECO:0000256" key="11">
    <source>
        <dbReference type="ARBA" id="ARBA00040582"/>
    </source>
</evidence>
<dbReference type="GO" id="GO:0042645">
    <property type="term" value="C:mitochondrial nucleoid"/>
    <property type="evidence" value="ECO:0007669"/>
    <property type="project" value="UniProtKB-SubCell"/>
</dbReference>
<evidence type="ECO:0000256" key="2">
    <source>
        <dbReference type="ARBA" id="ARBA00022553"/>
    </source>
</evidence>
<evidence type="ECO:0000256" key="8">
    <source>
        <dbReference type="ARBA" id="ARBA00023159"/>
    </source>
</evidence>
<evidence type="ECO:0000256" key="15">
    <source>
        <dbReference type="SAM" id="MobiDB-lite"/>
    </source>
</evidence>
<name>A0A3Q3IS24_MONAL</name>
<dbReference type="GO" id="GO:0003677">
    <property type="term" value="F:DNA binding"/>
    <property type="evidence" value="ECO:0007669"/>
    <property type="project" value="UniProtKB-UniRule"/>
</dbReference>
<dbReference type="RefSeq" id="XP_020443210.1">
    <property type="nucleotide sequence ID" value="XM_020587554.1"/>
</dbReference>